<accession>A0A645DE12</accession>
<gene>
    <name evidence="1" type="ORF">SDC9_134583</name>
</gene>
<reference evidence="1" key="1">
    <citation type="submission" date="2019-08" db="EMBL/GenBank/DDBJ databases">
        <authorList>
            <person name="Kucharzyk K."/>
            <person name="Murdoch R.W."/>
            <person name="Higgins S."/>
            <person name="Loffler F."/>
        </authorList>
    </citation>
    <scope>NUCLEOTIDE SEQUENCE</scope>
</reference>
<proteinExistence type="predicted"/>
<dbReference type="AlphaFoldDB" id="A0A645DE12"/>
<organism evidence="1">
    <name type="scientific">bioreactor metagenome</name>
    <dbReference type="NCBI Taxonomy" id="1076179"/>
    <lineage>
        <taxon>unclassified sequences</taxon>
        <taxon>metagenomes</taxon>
        <taxon>ecological metagenomes</taxon>
    </lineage>
</organism>
<name>A0A645DE12_9ZZZZ</name>
<comment type="caution">
    <text evidence="1">The sequence shown here is derived from an EMBL/GenBank/DDBJ whole genome shotgun (WGS) entry which is preliminary data.</text>
</comment>
<evidence type="ECO:0000313" key="1">
    <source>
        <dbReference type="EMBL" id="MPM87487.1"/>
    </source>
</evidence>
<protein>
    <submittedName>
        <fullName evidence="1">Uncharacterized protein</fullName>
    </submittedName>
</protein>
<sequence>MQKPRLRYTTSAKGAEMLFGKMPYSRHDFFSVESFKRLAGFKNIDKKLLKNGMYICPDLRIIKGHVLFWLSGKKIF</sequence>
<dbReference type="EMBL" id="VSSQ01035292">
    <property type="protein sequence ID" value="MPM87487.1"/>
    <property type="molecule type" value="Genomic_DNA"/>
</dbReference>